<dbReference type="GO" id="GO:0000160">
    <property type="term" value="P:phosphorelay signal transduction system"/>
    <property type="evidence" value="ECO:0007669"/>
    <property type="project" value="InterPro"/>
</dbReference>
<comment type="caution">
    <text evidence="6">The sequence shown here is derived from an EMBL/GenBank/DDBJ whole genome shotgun (WGS) entry which is preliminary data.</text>
</comment>
<dbReference type="InterPro" id="IPR050956">
    <property type="entry name" value="2C_system_His_kinase"/>
</dbReference>
<organism evidence="6">
    <name type="scientific">Sesamum latifolium</name>
    <dbReference type="NCBI Taxonomy" id="2727402"/>
    <lineage>
        <taxon>Eukaryota</taxon>
        <taxon>Viridiplantae</taxon>
        <taxon>Streptophyta</taxon>
        <taxon>Embryophyta</taxon>
        <taxon>Tracheophyta</taxon>
        <taxon>Spermatophyta</taxon>
        <taxon>Magnoliopsida</taxon>
        <taxon>eudicotyledons</taxon>
        <taxon>Gunneridae</taxon>
        <taxon>Pentapetalae</taxon>
        <taxon>asterids</taxon>
        <taxon>lamiids</taxon>
        <taxon>Lamiales</taxon>
        <taxon>Pedaliaceae</taxon>
        <taxon>Sesamum</taxon>
    </lineage>
</organism>
<gene>
    <name evidence="6" type="ORF">Slati_0603400</name>
</gene>
<reference evidence="6" key="1">
    <citation type="submission" date="2020-06" db="EMBL/GenBank/DDBJ databases">
        <authorList>
            <person name="Li T."/>
            <person name="Hu X."/>
            <person name="Zhang T."/>
            <person name="Song X."/>
            <person name="Zhang H."/>
            <person name="Dai N."/>
            <person name="Sheng W."/>
            <person name="Hou X."/>
            <person name="Wei L."/>
        </authorList>
    </citation>
    <scope>NUCLEOTIDE SEQUENCE</scope>
    <source>
        <strain evidence="6">KEN1</strain>
        <tissue evidence="6">Leaf</tissue>
    </source>
</reference>
<dbReference type="SMART" id="SM00448">
    <property type="entry name" value="REC"/>
    <property type="match status" value="1"/>
</dbReference>
<feature type="domain" description="Response regulatory" evidence="5">
    <location>
        <begin position="100"/>
        <end position="234"/>
    </location>
</feature>
<evidence type="ECO:0000256" key="2">
    <source>
        <dbReference type="ARBA" id="ARBA00012438"/>
    </source>
</evidence>
<dbReference type="AlphaFoldDB" id="A0AAW2Y230"/>
<keyword evidence="6" id="KW-0808">Transferase</keyword>
<dbReference type="PANTHER" id="PTHR43719">
    <property type="entry name" value="TWO-COMPONENT HISTIDINE KINASE"/>
    <property type="match status" value="1"/>
</dbReference>
<evidence type="ECO:0000256" key="3">
    <source>
        <dbReference type="ARBA" id="ARBA00022553"/>
    </source>
</evidence>
<dbReference type="PANTHER" id="PTHR43719:SF75">
    <property type="entry name" value="HISTIDINE KINASE CKI1"/>
    <property type="match status" value="1"/>
</dbReference>
<proteinExistence type="predicted"/>
<evidence type="ECO:0000259" key="5">
    <source>
        <dbReference type="PROSITE" id="PS50110"/>
    </source>
</evidence>
<sequence length="237" mass="26211">MDLNDKCCSRVVWLDRPDMSSTNFQGLDEDKLPASDLVITKPFHGSRFYETIRLLPEFGGMPPKTGETSHSVGKVTVRNNSTLEASTSYVVGSRKPLTGKKILVADDDPIGKIAASVVSQLGANIVSCENGEEAWRLVYRNLINDVTNAVGASKLSIRFDCILMDCQMPMMDGVEATRRIREAEKRYGVHTPIIALTAHDRGEEIKKMIEVGVDGYITKPLNRDNLLRAISQLTIKT</sequence>
<evidence type="ECO:0000256" key="4">
    <source>
        <dbReference type="PROSITE-ProRule" id="PRU00169"/>
    </source>
</evidence>
<dbReference type="PROSITE" id="PS50110">
    <property type="entry name" value="RESPONSE_REGULATORY"/>
    <property type="match status" value="1"/>
</dbReference>
<dbReference type="GO" id="GO:0004673">
    <property type="term" value="F:protein histidine kinase activity"/>
    <property type="evidence" value="ECO:0007669"/>
    <property type="project" value="UniProtKB-EC"/>
</dbReference>
<keyword evidence="6" id="KW-0418">Kinase</keyword>
<feature type="modified residue" description="4-aspartylphosphate" evidence="4">
    <location>
        <position position="165"/>
    </location>
</feature>
<evidence type="ECO:0000256" key="1">
    <source>
        <dbReference type="ARBA" id="ARBA00000085"/>
    </source>
</evidence>
<dbReference type="InterPro" id="IPR011006">
    <property type="entry name" value="CheY-like_superfamily"/>
</dbReference>
<dbReference type="SUPFAM" id="SSF52172">
    <property type="entry name" value="CheY-like"/>
    <property type="match status" value="1"/>
</dbReference>
<dbReference type="InterPro" id="IPR001789">
    <property type="entry name" value="Sig_transdc_resp-reg_receiver"/>
</dbReference>
<dbReference type="CDD" id="cd17546">
    <property type="entry name" value="REC_hyHK_CKI1_RcsC-like"/>
    <property type="match status" value="1"/>
</dbReference>
<dbReference type="Gene3D" id="3.40.50.2300">
    <property type="match status" value="1"/>
</dbReference>
<comment type="catalytic activity">
    <reaction evidence="1">
        <text>ATP + protein L-histidine = ADP + protein N-phospho-L-histidine.</text>
        <dbReference type="EC" id="2.7.13.3"/>
    </reaction>
</comment>
<protein>
    <recommendedName>
        <fullName evidence="2">histidine kinase</fullName>
        <ecNumber evidence="2">2.7.13.3</ecNumber>
    </recommendedName>
</protein>
<keyword evidence="3 4" id="KW-0597">Phosphoprotein</keyword>
<evidence type="ECO:0000313" key="6">
    <source>
        <dbReference type="EMBL" id="KAL0459762.1"/>
    </source>
</evidence>
<accession>A0AAW2Y230</accession>
<dbReference type="EC" id="2.7.13.3" evidence="2"/>
<dbReference type="Pfam" id="PF00072">
    <property type="entry name" value="Response_reg"/>
    <property type="match status" value="1"/>
</dbReference>
<name>A0AAW2Y230_9LAMI</name>
<dbReference type="EMBL" id="JACGWN010000002">
    <property type="protein sequence ID" value="KAL0459762.1"/>
    <property type="molecule type" value="Genomic_DNA"/>
</dbReference>
<reference evidence="6" key="2">
    <citation type="journal article" date="2024" name="Plant">
        <title>Genomic evolution and insights into agronomic trait innovations of Sesamum species.</title>
        <authorList>
            <person name="Miao H."/>
            <person name="Wang L."/>
            <person name="Qu L."/>
            <person name="Liu H."/>
            <person name="Sun Y."/>
            <person name="Le M."/>
            <person name="Wang Q."/>
            <person name="Wei S."/>
            <person name="Zheng Y."/>
            <person name="Lin W."/>
            <person name="Duan Y."/>
            <person name="Cao H."/>
            <person name="Xiong S."/>
            <person name="Wang X."/>
            <person name="Wei L."/>
            <person name="Li C."/>
            <person name="Ma Q."/>
            <person name="Ju M."/>
            <person name="Zhao R."/>
            <person name="Li G."/>
            <person name="Mu C."/>
            <person name="Tian Q."/>
            <person name="Mei H."/>
            <person name="Zhang T."/>
            <person name="Gao T."/>
            <person name="Zhang H."/>
        </authorList>
    </citation>
    <scope>NUCLEOTIDE SEQUENCE</scope>
    <source>
        <strain evidence="6">KEN1</strain>
    </source>
</reference>